<organism evidence="1 2">
    <name type="scientific">Pedobacter kyungheensis</name>
    <dbReference type="NCBI Taxonomy" id="1069985"/>
    <lineage>
        <taxon>Bacteria</taxon>
        <taxon>Pseudomonadati</taxon>
        <taxon>Bacteroidota</taxon>
        <taxon>Sphingobacteriia</taxon>
        <taxon>Sphingobacteriales</taxon>
        <taxon>Sphingobacteriaceae</taxon>
        <taxon>Pedobacter</taxon>
    </lineage>
</organism>
<reference evidence="1 2" key="1">
    <citation type="submission" date="2014-10" db="EMBL/GenBank/DDBJ databases">
        <title>Pedobacter Kyungheensis.</title>
        <authorList>
            <person name="Anderson B.M."/>
            <person name="Newman J.D."/>
        </authorList>
    </citation>
    <scope>NUCLEOTIDE SEQUENCE [LARGE SCALE GENOMIC DNA]</scope>
    <source>
        <strain evidence="1 2">KACC 16221</strain>
    </source>
</reference>
<keyword evidence="2" id="KW-1185">Reference proteome</keyword>
<dbReference type="Proteomes" id="UP000031246">
    <property type="component" value="Unassembled WGS sequence"/>
</dbReference>
<gene>
    <name evidence="1" type="ORF">OC25_17790</name>
</gene>
<proteinExistence type="predicted"/>
<sequence length="62" mass="7223">MKTNKLTAINCDHFKELIKDYSLQNINRSVCTQMKSFLLTGCMLLSQRILFEGWQGRRDLNG</sequence>
<evidence type="ECO:0000313" key="1">
    <source>
        <dbReference type="EMBL" id="KIA92284.1"/>
    </source>
</evidence>
<evidence type="ECO:0000313" key="2">
    <source>
        <dbReference type="Proteomes" id="UP000031246"/>
    </source>
</evidence>
<dbReference type="AlphaFoldDB" id="A0A0C1FWN5"/>
<accession>A0A0C1FWN5</accession>
<dbReference type="EMBL" id="JSYN01000021">
    <property type="protein sequence ID" value="KIA92284.1"/>
    <property type="molecule type" value="Genomic_DNA"/>
</dbReference>
<protein>
    <submittedName>
        <fullName evidence="1">Uncharacterized protein</fullName>
    </submittedName>
</protein>
<comment type="caution">
    <text evidence="1">The sequence shown here is derived from an EMBL/GenBank/DDBJ whole genome shotgun (WGS) entry which is preliminary data.</text>
</comment>
<name>A0A0C1FWN5_9SPHI</name>